<dbReference type="KEGG" id="ypk:y1022"/>
<accession>Q74WS4</accession>
<dbReference type="EMBL" id="AE009952">
    <property type="protein sequence ID" value="AAM84603.1"/>
    <property type="molecule type" value="Genomic_DNA"/>
</dbReference>
<evidence type="ECO:0000256" key="1">
    <source>
        <dbReference type="ARBA" id="ARBA00008728"/>
    </source>
</evidence>
<dbReference type="AlphaFoldDB" id="Q8D156"/>
<dbReference type="NCBIfam" id="NF008574">
    <property type="entry name" value="PRK11528.1"/>
    <property type="match status" value="1"/>
</dbReference>
<dbReference type="Proteomes" id="UP000001019">
    <property type="component" value="Chromosome"/>
</dbReference>
<reference evidence="2 5" key="1">
    <citation type="journal article" date="2002" name="J. Bacteriol.">
        <title>Genome sequence of Yersinia pestis KIM.</title>
        <authorList>
            <person name="Deng W."/>
            <person name="Burland V."/>
            <person name="Plunkett G.III."/>
            <person name="Boutin A."/>
            <person name="Mayhew G.F."/>
            <person name="Liss P."/>
            <person name="Perna N.T."/>
            <person name="Rose D.J."/>
            <person name="Mau B."/>
            <person name="Zhou S."/>
            <person name="Schwartz D.C."/>
            <person name="Fetherston J.D."/>
            <person name="Lindler L.E."/>
            <person name="Brubaker R.R."/>
            <person name="Plana G.V."/>
            <person name="Straley S.C."/>
            <person name="McDonough K.A."/>
            <person name="Nilles M.L."/>
            <person name="Matson J.S."/>
            <person name="Blattner F.R."/>
            <person name="Perry R.D."/>
        </authorList>
    </citation>
    <scope>NUCLEOTIDE SEQUENCE [LARGE SCALE GENOMIC DNA]</scope>
    <source>
        <strain evidence="2">KIM</strain>
        <strain evidence="5">KIM10+ / Biovar Mediaevalis</strain>
    </source>
</reference>
<organism evidence="2 5">
    <name type="scientific">Yersinia pestis</name>
    <dbReference type="NCBI Taxonomy" id="632"/>
    <lineage>
        <taxon>Bacteria</taxon>
        <taxon>Pseudomonadati</taxon>
        <taxon>Pseudomonadota</taxon>
        <taxon>Gammaproteobacteria</taxon>
        <taxon>Enterobacterales</taxon>
        <taxon>Yersiniaceae</taxon>
        <taxon>Yersinia</taxon>
    </lineage>
</organism>
<dbReference type="SUPFAM" id="SSF111364">
    <property type="entry name" value="Tsx-like channel"/>
    <property type="match status" value="1"/>
</dbReference>
<dbReference type="HOGENOM" id="CLU_075268_0_0_6"/>
<dbReference type="GO" id="GO:0016787">
    <property type="term" value="F:hydrolase activity"/>
    <property type="evidence" value="ECO:0007669"/>
    <property type="project" value="UniProtKB-KW"/>
</dbReference>
<reference evidence="3" key="2">
    <citation type="submission" date="2003-04" db="EMBL/GenBank/DDBJ databases">
        <authorList>
            <person name="Song Y."/>
            <person name="Tong Z."/>
            <person name="Wang L."/>
            <person name="Han Y."/>
            <person name="Zhang J."/>
            <person name="Pei D."/>
            <person name="Wang J."/>
            <person name="Zhou D."/>
            <person name="Han Y."/>
            <person name="Pang X."/>
            <person name="Zhai J."/>
            <person name="Chen F."/>
            <person name="Qin H."/>
            <person name="Wang J."/>
            <person name="Li S."/>
            <person name="Guo Z."/>
            <person name="Ye C."/>
            <person name="Du Z."/>
            <person name="Lin W."/>
            <person name="Wang J."/>
            <person name="Yu J."/>
            <person name="Yang H."/>
            <person name="Wang J."/>
            <person name="Huang P."/>
            <person name="Yang R."/>
        </authorList>
    </citation>
    <scope>NUCLEOTIDE SEQUENCE</scope>
    <source>
        <strain evidence="3">91001</strain>
    </source>
</reference>
<dbReference type="InterPro" id="IPR036777">
    <property type="entry name" value="Channel_Tsx-like_sf"/>
</dbReference>
<protein>
    <submittedName>
        <fullName evidence="3">Exported protein</fullName>
    </submittedName>
    <submittedName>
        <fullName evidence="2">Sugar hydrolase</fullName>
    </submittedName>
</protein>
<dbReference type="EnsemblBacteria" id="AAS61033">
    <property type="protein sequence ID" value="AAS61033"/>
    <property type="gene ID" value="YP_0768"/>
</dbReference>
<accession>Q8D156</accession>
<evidence type="ECO:0000313" key="4">
    <source>
        <dbReference type="Proteomes" id="UP000001019"/>
    </source>
</evidence>
<reference evidence="3" key="4">
    <citation type="submission" date="2016-05" db="EMBL/GenBank/DDBJ databases">
        <title>Reannotation of Yersinia pestis strain 91001 based on omics data.</title>
        <authorList>
            <person name="Yiqing M."/>
        </authorList>
    </citation>
    <scope>NUCLEOTIDE SEQUENCE</scope>
    <source>
        <strain evidence="3">91001</strain>
    </source>
</reference>
<dbReference type="InterPro" id="IPR018013">
    <property type="entry name" value="Channel_Tsx-like"/>
</dbReference>
<dbReference type="GO" id="GO:0009279">
    <property type="term" value="C:cell outer membrane"/>
    <property type="evidence" value="ECO:0007669"/>
    <property type="project" value="InterPro"/>
</dbReference>
<evidence type="ECO:0000313" key="2">
    <source>
        <dbReference type="EMBL" id="AAM84603.1"/>
    </source>
</evidence>
<evidence type="ECO:0000313" key="3">
    <source>
        <dbReference type="EMBL" id="AAS61033.1"/>
    </source>
</evidence>
<gene>
    <name evidence="2" type="ordered locus">y1022</name>
    <name evidence="3" type="ordered locus">YP_0768</name>
</gene>
<dbReference type="Pfam" id="PF03502">
    <property type="entry name" value="Channel_Tsx"/>
    <property type="match status" value="1"/>
</dbReference>
<reference evidence="4" key="3">
    <citation type="journal article" date="2004" name="DNA Res.">
        <title>Complete genome sequence of Yersinia pestis strain 91001, an isolate avirulent to humans.</title>
        <authorList>
            <person name="Song Y."/>
            <person name="Tong Z."/>
            <person name="Wang J."/>
            <person name="Wang L."/>
            <person name="Guo Z."/>
            <person name="Han Y."/>
            <person name="Zhang J."/>
            <person name="Pei D."/>
            <person name="Zhou D."/>
            <person name="Qin H."/>
            <person name="Pang X."/>
            <person name="Han Y."/>
            <person name="Zhai J."/>
            <person name="Li M."/>
            <person name="Cui B."/>
            <person name="Qi Z."/>
            <person name="Jin L."/>
            <person name="Dai R."/>
            <person name="Chen F."/>
            <person name="Li S."/>
            <person name="Ye C."/>
            <person name="Du Z."/>
            <person name="Lin W."/>
            <person name="Wang J."/>
            <person name="Yu J."/>
            <person name="Yang H."/>
            <person name="Wang J."/>
            <person name="Huang P."/>
            <person name="Yang R."/>
        </authorList>
    </citation>
    <scope>NUCLEOTIDE SEQUENCE [LARGE SCALE GENOMIC DNA]</scope>
    <source>
        <strain evidence="4">91001 / Biovar Mediaevalis</strain>
    </source>
</reference>
<evidence type="ECO:0000313" key="5">
    <source>
        <dbReference type="Proteomes" id="UP000002490"/>
    </source>
</evidence>
<proteinExistence type="inferred from homology"/>
<comment type="similarity">
    <text evidence="1">Belongs to the nucleoside-specific channel-forming outer membrane porin (Tsx) (TC 1.B.10) family.</text>
</comment>
<dbReference type="EMBL" id="AE017042">
    <property type="protein sequence ID" value="AAS61033.1"/>
    <property type="molecule type" value="Genomic_DNA"/>
</dbReference>
<dbReference type="KEGG" id="ypm:YP_0768"/>
<sequence>MLRTHSLRFSLIFFIYTEAFMRKILIGTAALATVTLAPSVQAEYQWGFGNVSLNYLDWTRSTTHKSGDSSHKDDFAYIELEGGAGFSWGEVYGFFDLENPFNSKTAQPGDNQRYTFKTTGRYYLGDSGFNLYGHVYGTYSLPGDNRNFHEVNTLYGIGYNAAFDALWLKPFVALHYVDQTYYSGNNGYVVGWVAGYDFTAFDEKFSITNWNELEFNRAEAYAAGNGGKNGINGAIALWWTPVKPLTTGIQYRYAYKKLGEDFLQDGIVYSIKYNF</sequence>
<dbReference type="Proteomes" id="UP000002490">
    <property type="component" value="Chromosome"/>
</dbReference>
<name>Q8D156_YERPE</name>
<keyword evidence="2" id="KW-0378">Hydrolase</keyword>